<dbReference type="RefSeq" id="WP_379790591.1">
    <property type="nucleotide sequence ID" value="NZ_JBHSQB010000004.1"/>
</dbReference>
<dbReference type="Gene3D" id="2.60.120.10">
    <property type="entry name" value="Jelly Rolls"/>
    <property type="match status" value="2"/>
</dbReference>
<dbReference type="PIRSF" id="PIRSF006232">
    <property type="entry name" value="Pirin"/>
    <property type="match status" value="1"/>
</dbReference>
<comment type="similarity">
    <text evidence="1 2">Belongs to the pirin family.</text>
</comment>
<organism evidence="5 6">
    <name type="scientific">Flavobacterium qiangtangense</name>
    <dbReference type="NCBI Taxonomy" id="1442595"/>
    <lineage>
        <taxon>Bacteria</taxon>
        <taxon>Pseudomonadati</taxon>
        <taxon>Bacteroidota</taxon>
        <taxon>Flavobacteriia</taxon>
        <taxon>Flavobacteriales</taxon>
        <taxon>Flavobacteriaceae</taxon>
        <taxon>Flavobacterium</taxon>
    </lineage>
</organism>
<evidence type="ECO:0000259" key="3">
    <source>
        <dbReference type="Pfam" id="PF02678"/>
    </source>
</evidence>
<dbReference type="InterPro" id="IPR011051">
    <property type="entry name" value="RmlC_Cupin_sf"/>
</dbReference>
<dbReference type="CDD" id="cd02909">
    <property type="entry name" value="cupin_pirin_N"/>
    <property type="match status" value="1"/>
</dbReference>
<reference evidence="6" key="1">
    <citation type="journal article" date="2019" name="Int. J. Syst. Evol. Microbiol.">
        <title>The Global Catalogue of Microorganisms (GCM) 10K type strain sequencing project: providing services to taxonomists for standard genome sequencing and annotation.</title>
        <authorList>
            <consortium name="The Broad Institute Genomics Platform"/>
            <consortium name="The Broad Institute Genome Sequencing Center for Infectious Disease"/>
            <person name="Wu L."/>
            <person name="Ma J."/>
        </authorList>
    </citation>
    <scope>NUCLEOTIDE SEQUENCE [LARGE SCALE GENOMIC DNA]</scope>
    <source>
        <strain evidence="6">CCUG 49679</strain>
    </source>
</reference>
<dbReference type="InterPro" id="IPR008778">
    <property type="entry name" value="Pirin_C_dom"/>
</dbReference>
<evidence type="ECO:0000256" key="1">
    <source>
        <dbReference type="ARBA" id="ARBA00008416"/>
    </source>
</evidence>
<evidence type="ECO:0000313" key="6">
    <source>
        <dbReference type="Proteomes" id="UP001596287"/>
    </source>
</evidence>
<dbReference type="InterPro" id="IPR003829">
    <property type="entry name" value="Pirin_N_dom"/>
</dbReference>
<sequence length="293" mass="33382">MSNIDLIIEERPRDIGDFLVGRLLPFRKKRMVGPFIFIDHMGPAKMGPEHYMDVGQHPHIGLATLTFLLEGEIMHKDSLGTEQKIAPGSVNWMIAGNGVTHTERTPATLRDGSEHDVHGYQIWVALPKEKEDMQPEFHHFDRNDLPRWKDGTTDFTLVAGKGYGKESPVPVHSDLFMVEIKTEDEYLLHTEGQLFGEIGICVVEGAIQACEHHVEKGNMLVSKLDDACSMTLMPNTHVILFGGQPLPEERFIYWNFVSSSNEKLEVAKERWRKKEFPKVPEDDSYVVMPEIHR</sequence>
<dbReference type="PANTHER" id="PTHR13903:SF8">
    <property type="entry name" value="PIRIN"/>
    <property type="match status" value="1"/>
</dbReference>
<dbReference type="PANTHER" id="PTHR13903">
    <property type="entry name" value="PIRIN-RELATED"/>
    <property type="match status" value="1"/>
</dbReference>
<keyword evidence="6" id="KW-1185">Reference proteome</keyword>
<feature type="domain" description="Pirin N-terminal" evidence="3">
    <location>
        <begin position="27"/>
        <end position="124"/>
    </location>
</feature>
<dbReference type="Proteomes" id="UP001596287">
    <property type="component" value="Unassembled WGS sequence"/>
</dbReference>
<dbReference type="SUPFAM" id="SSF51182">
    <property type="entry name" value="RmlC-like cupins"/>
    <property type="match status" value="1"/>
</dbReference>
<dbReference type="InterPro" id="IPR014710">
    <property type="entry name" value="RmlC-like_jellyroll"/>
</dbReference>
<evidence type="ECO:0000313" key="5">
    <source>
        <dbReference type="EMBL" id="MFC6095902.1"/>
    </source>
</evidence>
<proteinExistence type="inferred from homology"/>
<dbReference type="EMBL" id="JBHSQB010000004">
    <property type="protein sequence ID" value="MFC6095902.1"/>
    <property type="molecule type" value="Genomic_DNA"/>
</dbReference>
<dbReference type="Pfam" id="PF05726">
    <property type="entry name" value="Pirin_C"/>
    <property type="match status" value="1"/>
</dbReference>
<dbReference type="Pfam" id="PF02678">
    <property type="entry name" value="Pirin"/>
    <property type="match status" value="1"/>
</dbReference>
<protein>
    <submittedName>
        <fullName evidence="5">Pirin family protein</fullName>
    </submittedName>
</protein>
<gene>
    <name evidence="5" type="ORF">ACFPVY_04525</name>
</gene>
<feature type="domain" description="Pirin C-terminal" evidence="4">
    <location>
        <begin position="197"/>
        <end position="276"/>
    </location>
</feature>
<evidence type="ECO:0000259" key="4">
    <source>
        <dbReference type="Pfam" id="PF05726"/>
    </source>
</evidence>
<evidence type="ECO:0000256" key="2">
    <source>
        <dbReference type="RuleBase" id="RU003457"/>
    </source>
</evidence>
<dbReference type="InterPro" id="IPR012093">
    <property type="entry name" value="Pirin"/>
</dbReference>
<accession>A0ABW1PM77</accession>
<comment type="caution">
    <text evidence="5">The sequence shown here is derived from an EMBL/GenBank/DDBJ whole genome shotgun (WGS) entry which is preliminary data.</text>
</comment>
<name>A0ABW1PM77_9FLAO</name>